<dbReference type="InterPro" id="IPR029060">
    <property type="entry name" value="PIN-like_dom_sf"/>
</dbReference>
<evidence type="ECO:0000259" key="8">
    <source>
        <dbReference type="Pfam" id="PF01850"/>
    </source>
</evidence>
<evidence type="ECO:0000256" key="1">
    <source>
        <dbReference type="ARBA" id="ARBA00001946"/>
    </source>
</evidence>
<keyword evidence="3" id="KW-0540">Nuclease</keyword>
<evidence type="ECO:0000256" key="3">
    <source>
        <dbReference type="ARBA" id="ARBA00022722"/>
    </source>
</evidence>
<dbReference type="GO" id="GO:0004518">
    <property type="term" value="F:nuclease activity"/>
    <property type="evidence" value="ECO:0007669"/>
    <property type="project" value="UniProtKB-KW"/>
</dbReference>
<dbReference type="CDD" id="cd18749">
    <property type="entry name" value="PIN_VapC4-5_FitB-like"/>
    <property type="match status" value="1"/>
</dbReference>
<dbReference type="EMBL" id="JQAN02000009">
    <property type="protein sequence ID" value="PPD58247.1"/>
    <property type="molecule type" value="Genomic_DNA"/>
</dbReference>
<comment type="similarity">
    <text evidence="7">Belongs to the PINc/VapC protein family.</text>
</comment>
<dbReference type="OrthoDB" id="9799448at2"/>
<dbReference type="PANTHER" id="PTHR33653:SF1">
    <property type="entry name" value="RIBONUCLEASE VAPC2"/>
    <property type="match status" value="1"/>
</dbReference>
<keyword evidence="6" id="KW-0460">Magnesium</keyword>
<evidence type="ECO:0000256" key="2">
    <source>
        <dbReference type="ARBA" id="ARBA00022649"/>
    </source>
</evidence>
<gene>
    <name evidence="9" type="ORF">JP09_005505</name>
</gene>
<dbReference type="Proteomes" id="UP000235653">
    <property type="component" value="Unassembled WGS sequence"/>
</dbReference>
<evidence type="ECO:0000256" key="7">
    <source>
        <dbReference type="ARBA" id="ARBA00038093"/>
    </source>
</evidence>
<dbReference type="InterPro" id="IPR050556">
    <property type="entry name" value="Type_II_TA_system_RNase"/>
</dbReference>
<evidence type="ECO:0000256" key="6">
    <source>
        <dbReference type="ARBA" id="ARBA00022842"/>
    </source>
</evidence>
<feature type="domain" description="PIN" evidence="8">
    <location>
        <begin position="14"/>
        <end position="133"/>
    </location>
</feature>
<proteinExistence type="inferred from homology"/>
<dbReference type="SUPFAM" id="SSF88723">
    <property type="entry name" value="PIN domain-like"/>
    <property type="match status" value="1"/>
</dbReference>
<keyword evidence="10" id="KW-1185">Reference proteome</keyword>
<sequence>MIITTPSELTKPRILVDTDVVSYLLKADTRAEFYKPFLLNKTVAISFVTIAELYYWAYLRAWGQAKVAQMEATIKNYVVLPYDYSLCQQWATIKHDGARNGHPMDNHDNDCWIASTALLHDCALATNNRRHYEYINGLDIICPSLFETI</sequence>
<comment type="caution">
    <text evidence="9">The sequence shown here is derived from an EMBL/GenBank/DDBJ whole genome shotgun (WGS) entry which is preliminary data.</text>
</comment>
<evidence type="ECO:0000256" key="5">
    <source>
        <dbReference type="ARBA" id="ARBA00022801"/>
    </source>
</evidence>
<dbReference type="RefSeq" id="WP_102331255.1">
    <property type="nucleotide sequence ID" value="NZ_CP058566.2"/>
</dbReference>
<keyword evidence="5" id="KW-0378">Hydrolase</keyword>
<dbReference type="Gene3D" id="3.40.50.1010">
    <property type="entry name" value="5'-nuclease"/>
    <property type="match status" value="1"/>
</dbReference>
<accession>A0A2P5P7H1</accession>
<organism evidence="9 10">
    <name type="scientific">Dehalogenimonas etheniformans</name>
    <dbReference type="NCBI Taxonomy" id="1536648"/>
    <lineage>
        <taxon>Bacteria</taxon>
        <taxon>Bacillati</taxon>
        <taxon>Chloroflexota</taxon>
        <taxon>Dehalococcoidia</taxon>
        <taxon>Dehalococcoidales</taxon>
        <taxon>Dehalococcoidaceae</taxon>
        <taxon>Dehalogenimonas</taxon>
    </lineage>
</organism>
<dbReference type="PANTHER" id="PTHR33653">
    <property type="entry name" value="RIBONUCLEASE VAPC2"/>
    <property type="match status" value="1"/>
</dbReference>
<reference evidence="9 10" key="1">
    <citation type="journal article" date="2017" name="ISME J.">
        <title>Grape pomace compost harbors organohalide-respiring Dehalogenimonas species with novel reductive dehalogenase genes.</title>
        <authorList>
            <person name="Yang Y."/>
            <person name="Higgins S.A."/>
            <person name="Yan J."/>
            <person name="Simsir B."/>
            <person name="Chourey K."/>
            <person name="Iyer R."/>
            <person name="Hettich R.L."/>
            <person name="Baldwin B."/>
            <person name="Ogles D.M."/>
            <person name="Loffler F.E."/>
        </authorList>
    </citation>
    <scope>NUCLEOTIDE SEQUENCE [LARGE SCALE GENOMIC DNA]</scope>
    <source>
        <strain evidence="9 10">GP</strain>
    </source>
</reference>
<dbReference type="Pfam" id="PF01850">
    <property type="entry name" value="PIN"/>
    <property type="match status" value="1"/>
</dbReference>
<protein>
    <submittedName>
        <fullName evidence="9">PIN domain-containing protein</fullName>
    </submittedName>
</protein>
<evidence type="ECO:0000256" key="4">
    <source>
        <dbReference type="ARBA" id="ARBA00022723"/>
    </source>
</evidence>
<evidence type="ECO:0000313" key="10">
    <source>
        <dbReference type="Proteomes" id="UP000235653"/>
    </source>
</evidence>
<dbReference type="GO" id="GO:0046872">
    <property type="term" value="F:metal ion binding"/>
    <property type="evidence" value="ECO:0007669"/>
    <property type="project" value="UniProtKB-KW"/>
</dbReference>
<comment type="cofactor">
    <cofactor evidence="1">
        <name>Mg(2+)</name>
        <dbReference type="ChEBI" id="CHEBI:18420"/>
    </cofactor>
</comment>
<dbReference type="AlphaFoldDB" id="A0A2P5P7H1"/>
<keyword evidence="2" id="KW-1277">Toxin-antitoxin system</keyword>
<dbReference type="GO" id="GO:0016787">
    <property type="term" value="F:hydrolase activity"/>
    <property type="evidence" value="ECO:0007669"/>
    <property type="project" value="UniProtKB-KW"/>
</dbReference>
<dbReference type="InterPro" id="IPR002716">
    <property type="entry name" value="PIN_dom"/>
</dbReference>
<name>A0A2P5P7H1_9CHLR</name>
<keyword evidence="4" id="KW-0479">Metal-binding</keyword>
<evidence type="ECO:0000313" key="9">
    <source>
        <dbReference type="EMBL" id="PPD58247.1"/>
    </source>
</evidence>